<evidence type="ECO:0000313" key="3">
    <source>
        <dbReference type="Proteomes" id="UP000585474"/>
    </source>
</evidence>
<dbReference type="InterPro" id="IPR052929">
    <property type="entry name" value="RNase_H-like_EbsB-rel"/>
</dbReference>
<protein>
    <recommendedName>
        <fullName evidence="1">RNase H type-1 domain-containing protein</fullName>
    </recommendedName>
</protein>
<organism evidence="2 3">
    <name type="scientific">Actinidia rufa</name>
    <dbReference type="NCBI Taxonomy" id="165716"/>
    <lineage>
        <taxon>Eukaryota</taxon>
        <taxon>Viridiplantae</taxon>
        <taxon>Streptophyta</taxon>
        <taxon>Embryophyta</taxon>
        <taxon>Tracheophyta</taxon>
        <taxon>Spermatophyta</taxon>
        <taxon>Magnoliopsida</taxon>
        <taxon>eudicotyledons</taxon>
        <taxon>Gunneridae</taxon>
        <taxon>Pentapetalae</taxon>
        <taxon>asterids</taxon>
        <taxon>Ericales</taxon>
        <taxon>Actinidiaceae</taxon>
        <taxon>Actinidia</taxon>
    </lineage>
</organism>
<dbReference type="Proteomes" id="UP000585474">
    <property type="component" value="Unassembled WGS sequence"/>
</dbReference>
<proteinExistence type="predicted"/>
<dbReference type="InterPro" id="IPR002156">
    <property type="entry name" value="RNaseH_domain"/>
</dbReference>
<keyword evidence="3" id="KW-1185">Reference proteome</keyword>
<comment type="caution">
    <text evidence="2">The sequence shown here is derived from an EMBL/GenBank/DDBJ whole genome shotgun (WGS) entry which is preliminary data.</text>
</comment>
<dbReference type="GO" id="GO:0003676">
    <property type="term" value="F:nucleic acid binding"/>
    <property type="evidence" value="ECO:0007669"/>
    <property type="project" value="InterPro"/>
</dbReference>
<dbReference type="EMBL" id="BJWL01000003">
    <property type="protein sequence ID" value="GFY84714.1"/>
    <property type="molecule type" value="Genomic_DNA"/>
</dbReference>
<dbReference type="Pfam" id="PF13456">
    <property type="entry name" value="RVT_3"/>
    <property type="match status" value="1"/>
</dbReference>
<name>A0A7J0EDZ2_9ERIC</name>
<gene>
    <name evidence="2" type="ORF">Acr_03g0014880</name>
</gene>
<dbReference type="PANTHER" id="PTHR47074">
    <property type="entry name" value="BNAC02G40300D PROTEIN"/>
    <property type="match status" value="1"/>
</dbReference>
<dbReference type="GO" id="GO:0004523">
    <property type="term" value="F:RNA-DNA hybrid ribonuclease activity"/>
    <property type="evidence" value="ECO:0007669"/>
    <property type="project" value="InterPro"/>
</dbReference>
<sequence>MDLKHLKPSTRLTLKQPPLLPRRLALTLPRHMEGKKVLMAGMRWLIGDGSSICIDTDLWFLVILVIPLSIADIGNEWTWHFTNSGQYSANSGYQTAVELKMNGMLNGRGSGNCNYLSGSDRLQSRNSEWCDAFAATVLWRVWRTQNRIHFEGIVAAPNELTEASHPWSPPSLGYIKISVDGAFLRDFATGGLGLVMRDHGGNFITARAISIHHCSSPLMAEALAVR</sequence>
<dbReference type="PANTHER" id="PTHR47074:SF11">
    <property type="entry name" value="REVERSE TRANSCRIPTASE-LIKE PROTEIN"/>
    <property type="match status" value="1"/>
</dbReference>
<dbReference type="InterPro" id="IPR044730">
    <property type="entry name" value="RNase_H-like_dom_plant"/>
</dbReference>
<feature type="domain" description="RNase H type-1" evidence="1">
    <location>
        <begin position="179"/>
        <end position="225"/>
    </location>
</feature>
<evidence type="ECO:0000259" key="1">
    <source>
        <dbReference type="Pfam" id="PF13456"/>
    </source>
</evidence>
<dbReference type="CDD" id="cd06222">
    <property type="entry name" value="RNase_H_like"/>
    <property type="match status" value="1"/>
</dbReference>
<reference evidence="2 3" key="1">
    <citation type="submission" date="2019-07" db="EMBL/GenBank/DDBJ databases">
        <title>De Novo Assembly of kiwifruit Actinidia rufa.</title>
        <authorList>
            <person name="Sugita-Konishi S."/>
            <person name="Sato K."/>
            <person name="Mori E."/>
            <person name="Abe Y."/>
            <person name="Kisaki G."/>
            <person name="Hamano K."/>
            <person name="Suezawa K."/>
            <person name="Otani M."/>
            <person name="Fukuda T."/>
            <person name="Manabe T."/>
            <person name="Gomi K."/>
            <person name="Tabuchi M."/>
            <person name="Akimitsu K."/>
            <person name="Kataoka I."/>
        </authorList>
    </citation>
    <scope>NUCLEOTIDE SEQUENCE [LARGE SCALE GENOMIC DNA]</scope>
    <source>
        <strain evidence="3">cv. Fuchu</strain>
    </source>
</reference>
<dbReference type="OrthoDB" id="1744926at2759"/>
<evidence type="ECO:0000313" key="2">
    <source>
        <dbReference type="EMBL" id="GFY84714.1"/>
    </source>
</evidence>
<dbReference type="AlphaFoldDB" id="A0A7J0EDZ2"/>
<accession>A0A7J0EDZ2</accession>